<dbReference type="Proteomes" id="UP001139450">
    <property type="component" value="Unassembled WGS sequence"/>
</dbReference>
<evidence type="ECO:0000256" key="1">
    <source>
        <dbReference type="SAM" id="SignalP"/>
    </source>
</evidence>
<proteinExistence type="predicted"/>
<keyword evidence="3" id="KW-1185">Reference proteome</keyword>
<dbReference type="RefSeq" id="WP_245132962.1">
    <property type="nucleotide sequence ID" value="NZ_JALJEJ010000014.1"/>
</dbReference>
<organism evidence="2 3">
    <name type="scientific">Mucilaginibacter straminoryzae</name>
    <dbReference type="NCBI Taxonomy" id="2932774"/>
    <lineage>
        <taxon>Bacteria</taxon>
        <taxon>Pseudomonadati</taxon>
        <taxon>Bacteroidota</taxon>
        <taxon>Sphingobacteriia</taxon>
        <taxon>Sphingobacteriales</taxon>
        <taxon>Sphingobacteriaceae</taxon>
        <taxon>Mucilaginibacter</taxon>
    </lineage>
</organism>
<evidence type="ECO:0000313" key="3">
    <source>
        <dbReference type="Proteomes" id="UP001139450"/>
    </source>
</evidence>
<evidence type="ECO:0000313" key="2">
    <source>
        <dbReference type="EMBL" id="MCJ8211907.1"/>
    </source>
</evidence>
<accession>A0A9X2BDB9</accession>
<gene>
    <name evidence="2" type="ORF">MUY27_19470</name>
</gene>
<name>A0A9X2BDB9_9SPHI</name>
<reference evidence="2" key="1">
    <citation type="submission" date="2022-04" db="EMBL/GenBank/DDBJ databases">
        <title>Mucilaginibacter sp. RS28 isolated from freshwater.</title>
        <authorList>
            <person name="Ko S.-R."/>
        </authorList>
    </citation>
    <scope>NUCLEOTIDE SEQUENCE</scope>
    <source>
        <strain evidence="2">RS28</strain>
    </source>
</reference>
<feature type="signal peptide" evidence="1">
    <location>
        <begin position="1"/>
        <end position="17"/>
    </location>
</feature>
<dbReference type="AlphaFoldDB" id="A0A9X2BDB9"/>
<sequence>MCKRAIAVFLSTYFFLASTLLPKGDFALMADLHDMYQQYTRIDDPKEVGIIDFVVDYLLNGEALSGGDMYKGKPIPYQTVQFQHQANFANVILIQHGFIKPAVKIFVKKHLVVNDRFAPEPFTRELLRPPVAC</sequence>
<protein>
    <submittedName>
        <fullName evidence="2">Uncharacterized protein</fullName>
    </submittedName>
</protein>
<dbReference type="EMBL" id="JALJEJ010000014">
    <property type="protein sequence ID" value="MCJ8211907.1"/>
    <property type="molecule type" value="Genomic_DNA"/>
</dbReference>
<feature type="chain" id="PRO_5040918314" evidence="1">
    <location>
        <begin position="18"/>
        <end position="133"/>
    </location>
</feature>
<keyword evidence="1" id="KW-0732">Signal</keyword>
<comment type="caution">
    <text evidence="2">The sequence shown here is derived from an EMBL/GenBank/DDBJ whole genome shotgun (WGS) entry which is preliminary data.</text>
</comment>